<feature type="active site" description="Proton acceptor" evidence="5">
    <location>
        <position position="55"/>
    </location>
</feature>
<evidence type="ECO:0000313" key="7">
    <source>
        <dbReference type="EMBL" id="KAK2156443.1"/>
    </source>
</evidence>
<dbReference type="Gene3D" id="3.50.20.20">
    <property type="entry name" value="Janus/Ocnus"/>
    <property type="match status" value="1"/>
</dbReference>
<keyword evidence="8" id="KW-1185">Reference proteome</keyword>
<evidence type="ECO:0000313" key="8">
    <source>
        <dbReference type="Proteomes" id="UP001208570"/>
    </source>
</evidence>
<dbReference type="Proteomes" id="UP001208570">
    <property type="component" value="Unassembled WGS sequence"/>
</dbReference>
<dbReference type="GO" id="GO:0030154">
    <property type="term" value="P:cell differentiation"/>
    <property type="evidence" value="ECO:0007669"/>
    <property type="project" value="UniProtKB-KW"/>
</dbReference>
<keyword evidence="4" id="KW-0726">Sexual differentiation</keyword>
<feature type="binding site" evidence="6">
    <location>
        <position position="27"/>
    </location>
    <ligand>
        <name>substrate</name>
    </ligand>
</feature>
<sequence>MPGAIIQKNPKLEAVYDILIDDGGRFKYILCKVYDPEKPEDSKIIVRGMKTADFHSDIYDELDTQLEEYGLVCECLGGGKIYHDSSSKEIEVYGKSQGYGPANHALTVDILKKKYCDYVGITWKEG</sequence>
<evidence type="ECO:0000256" key="3">
    <source>
        <dbReference type="ARBA" id="ARBA00022782"/>
    </source>
</evidence>
<dbReference type="PANTHER" id="PTHR12258:SF5">
    <property type="entry name" value="BCDNA.GH02250-RELATED"/>
    <property type="match status" value="1"/>
</dbReference>
<dbReference type="GO" id="GO:0005829">
    <property type="term" value="C:cytosol"/>
    <property type="evidence" value="ECO:0007669"/>
    <property type="project" value="TreeGrafter"/>
</dbReference>
<dbReference type="SUPFAM" id="SSF143724">
    <property type="entry name" value="PHP14-like"/>
    <property type="match status" value="1"/>
</dbReference>
<dbReference type="InterPro" id="IPR007702">
    <property type="entry name" value="Janus"/>
</dbReference>
<evidence type="ECO:0000256" key="4">
    <source>
        <dbReference type="ARBA" id="ARBA00022928"/>
    </source>
</evidence>
<proteinExistence type="inferred from homology"/>
<dbReference type="InterPro" id="IPR038596">
    <property type="entry name" value="Janus_sf"/>
</dbReference>
<comment type="function">
    <text evidence="1">JanA and janB regulate somatic sex differentiation.</text>
</comment>
<comment type="caution">
    <text evidence="7">The sequence shown here is derived from an EMBL/GenBank/DDBJ whole genome shotgun (WGS) entry which is preliminary data.</text>
</comment>
<accession>A0AAD9N5R3</accession>
<dbReference type="AlphaFoldDB" id="A0AAD9N5R3"/>
<organism evidence="7 8">
    <name type="scientific">Paralvinella palmiformis</name>
    <dbReference type="NCBI Taxonomy" id="53620"/>
    <lineage>
        <taxon>Eukaryota</taxon>
        <taxon>Metazoa</taxon>
        <taxon>Spiralia</taxon>
        <taxon>Lophotrochozoa</taxon>
        <taxon>Annelida</taxon>
        <taxon>Polychaeta</taxon>
        <taxon>Sedentaria</taxon>
        <taxon>Canalipalpata</taxon>
        <taxon>Terebellida</taxon>
        <taxon>Terebelliformia</taxon>
        <taxon>Alvinellidae</taxon>
        <taxon>Paralvinella</taxon>
    </lineage>
</organism>
<evidence type="ECO:0000256" key="2">
    <source>
        <dbReference type="ARBA" id="ARBA00010971"/>
    </source>
</evidence>
<dbReference type="Pfam" id="PF05005">
    <property type="entry name" value="Ocnus"/>
    <property type="match status" value="1"/>
</dbReference>
<dbReference type="GO" id="GO:0007548">
    <property type="term" value="P:sex differentiation"/>
    <property type="evidence" value="ECO:0007669"/>
    <property type="project" value="UniProtKB-KW"/>
</dbReference>
<name>A0AAD9N5R3_9ANNE</name>
<protein>
    <recommendedName>
        <fullName evidence="9">14 kDa phosphohistidine phosphatase-like</fullName>
    </recommendedName>
</protein>
<evidence type="ECO:0008006" key="9">
    <source>
        <dbReference type="Google" id="ProtNLM"/>
    </source>
</evidence>
<gene>
    <name evidence="7" type="ORF">LSH36_213g03039</name>
</gene>
<evidence type="ECO:0000256" key="6">
    <source>
        <dbReference type="PIRSR" id="PIRSR607702-2"/>
    </source>
</evidence>
<reference evidence="7" key="1">
    <citation type="journal article" date="2023" name="Mol. Biol. Evol.">
        <title>Third-Generation Sequencing Reveals the Adaptive Role of the Epigenome in Three Deep-Sea Polychaetes.</title>
        <authorList>
            <person name="Perez M."/>
            <person name="Aroh O."/>
            <person name="Sun Y."/>
            <person name="Lan Y."/>
            <person name="Juniper S.K."/>
            <person name="Young C.R."/>
            <person name="Angers B."/>
            <person name="Qian P.Y."/>
        </authorList>
    </citation>
    <scope>NUCLEOTIDE SEQUENCE</scope>
    <source>
        <strain evidence="7">P08H-3</strain>
    </source>
</reference>
<dbReference type="EMBL" id="JAODUP010000213">
    <property type="protein sequence ID" value="KAK2156443.1"/>
    <property type="molecule type" value="Genomic_DNA"/>
</dbReference>
<comment type="similarity">
    <text evidence="2">Belongs to the janus family.</text>
</comment>
<keyword evidence="3" id="KW-0221">Differentiation</keyword>
<dbReference type="PANTHER" id="PTHR12258">
    <property type="entry name" value="JANUS-A/JANUS-B"/>
    <property type="match status" value="1"/>
</dbReference>
<evidence type="ECO:0000256" key="1">
    <source>
        <dbReference type="ARBA" id="ARBA00002508"/>
    </source>
</evidence>
<evidence type="ECO:0000256" key="5">
    <source>
        <dbReference type="PIRSR" id="PIRSR607702-1"/>
    </source>
</evidence>
<dbReference type="GO" id="GO:0101006">
    <property type="term" value="F:protein histidine phosphatase activity"/>
    <property type="evidence" value="ECO:0007669"/>
    <property type="project" value="TreeGrafter"/>
</dbReference>